<sequence length="106" mass="12688">MEEDAEEHEGEDQEDEHAGEEEERAEMADVEEEDEHHELFKERRKRKESEVFVRGLDKDTTEDDLRFIFSRVGEVTEVRLMMNPQTKKNKGLHSYVLQLLKRQNEL</sequence>
<dbReference type="Gene3D" id="3.30.70.330">
    <property type="match status" value="1"/>
</dbReference>
<dbReference type="InterPro" id="IPR000504">
    <property type="entry name" value="RRM_dom"/>
</dbReference>
<name>A0AAD6RMT0_9ROSI</name>
<organism evidence="5 6">
    <name type="scientific">Populus alba x Populus x berolinensis</name>
    <dbReference type="NCBI Taxonomy" id="444605"/>
    <lineage>
        <taxon>Eukaryota</taxon>
        <taxon>Viridiplantae</taxon>
        <taxon>Streptophyta</taxon>
        <taxon>Embryophyta</taxon>
        <taxon>Tracheophyta</taxon>
        <taxon>Spermatophyta</taxon>
        <taxon>Magnoliopsida</taxon>
        <taxon>eudicotyledons</taxon>
        <taxon>Gunneridae</taxon>
        <taxon>Pentapetalae</taxon>
        <taxon>rosids</taxon>
        <taxon>fabids</taxon>
        <taxon>Malpighiales</taxon>
        <taxon>Salicaceae</taxon>
        <taxon>Saliceae</taxon>
        <taxon>Populus</taxon>
    </lineage>
</organism>
<dbReference type="PROSITE" id="PS50102">
    <property type="entry name" value="RRM"/>
    <property type="match status" value="1"/>
</dbReference>
<evidence type="ECO:0000259" key="4">
    <source>
        <dbReference type="PROSITE" id="PS50102"/>
    </source>
</evidence>
<reference evidence="5 6" key="1">
    <citation type="journal article" date="2023" name="Mol. Ecol. Resour.">
        <title>Chromosome-level genome assembly of a triploid poplar Populus alba 'Berolinensis'.</title>
        <authorList>
            <person name="Chen S."/>
            <person name="Yu Y."/>
            <person name="Wang X."/>
            <person name="Wang S."/>
            <person name="Zhang T."/>
            <person name="Zhou Y."/>
            <person name="He R."/>
            <person name="Meng N."/>
            <person name="Wang Y."/>
            <person name="Liu W."/>
            <person name="Liu Z."/>
            <person name="Liu J."/>
            <person name="Guo Q."/>
            <person name="Huang H."/>
            <person name="Sederoff R.R."/>
            <person name="Wang G."/>
            <person name="Qu G."/>
            <person name="Chen S."/>
        </authorList>
    </citation>
    <scope>NUCLEOTIDE SEQUENCE [LARGE SCALE GENOMIC DNA]</scope>
    <source>
        <strain evidence="5">SC-2020</strain>
    </source>
</reference>
<evidence type="ECO:0000256" key="2">
    <source>
        <dbReference type="PROSITE-ProRule" id="PRU00176"/>
    </source>
</evidence>
<dbReference type="GO" id="GO:0003723">
    <property type="term" value="F:RNA binding"/>
    <property type="evidence" value="ECO:0007669"/>
    <property type="project" value="UniProtKB-UniRule"/>
</dbReference>
<evidence type="ECO:0000256" key="1">
    <source>
        <dbReference type="ARBA" id="ARBA00022884"/>
    </source>
</evidence>
<protein>
    <submittedName>
        <fullName evidence="5">Nucleolin-like</fullName>
    </submittedName>
</protein>
<keyword evidence="6" id="KW-1185">Reference proteome</keyword>
<comment type="caution">
    <text evidence="5">The sequence shown here is derived from an EMBL/GenBank/DDBJ whole genome shotgun (WGS) entry which is preliminary data.</text>
</comment>
<dbReference type="PANTHER" id="PTHR21245">
    <property type="entry name" value="HETEROGENEOUS NUCLEAR RIBONUCLEOPROTEIN"/>
    <property type="match status" value="1"/>
</dbReference>
<dbReference type="InterPro" id="IPR035979">
    <property type="entry name" value="RBD_domain_sf"/>
</dbReference>
<gene>
    <name evidence="5" type="ORF">NC653_002083</name>
</gene>
<keyword evidence="1 2" id="KW-0694">RNA-binding</keyword>
<dbReference type="AlphaFoldDB" id="A0AAD6RMT0"/>
<feature type="compositionally biased region" description="Basic and acidic residues" evidence="3">
    <location>
        <begin position="36"/>
        <end position="49"/>
    </location>
</feature>
<evidence type="ECO:0000313" key="6">
    <source>
        <dbReference type="Proteomes" id="UP001164929"/>
    </source>
</evidence>
<accession>A0AAD6RMT0</accession>
<evidence type="ECO:0000313" key="5">
    <source>
        <dbReference type="EMBL" id="KAJ7011878.1"/>
    </source>
</evidence>
<evidence type="ECO:0000256" key="3">
    <source>
        <dbReference type="SAM" id="MobiDB-lite"/>
    </source>
</evidence>
<dbReference type="SUPFAM" id="SSF54928">
    <property type="entry name" value="RNA-binding domain, RBD"/>
    <property type="match status" value="1"/>
</dbReference>
<dbReference type="Proteomes" id="UP001164929">
    <property type="component" value="Chromosome 1"/>
</dbReference>
<dbReference type="Pfam" id="PF00076">
    <property type="entry name" value="RRM_1"/>
    <property type="match status" value="1"/>
</dbReference>
<dbReference type="InterPro" id="IPR012677">
    <property type="entry name" value="Nucleotide-bd_a/b_plait_sf"/>
</dbReference>
<feature type="compositionally biased region" description="Acidic residues" evidence="3">
    <location>
        <begin position="1"/>
        <end position="35"/>
    </location>
</feature>
<proteinExistence type="predicted"/>
<feature type="domain" description="RRM" evidence="4">
    <location>
        <begin position="49"/>
        <end position="91"/>
    </location>
</feature>
<dbReference type="EMBL" id="JAQIZT010000001">
    <property type="protein sequence ID" value="KAJ7011878.1"/>
    <property type="molecule type" value="Genomic_DNA"/>
</dbReference>
<feature type="region of interest" description="Disordered" evidence="3">
    <location>
        <begin position="1"/>
        <end position="49"/>
    </location>
</feature>